<dbReference type="Proteomes" id="UP000002640">
    <property type="component" value="Unassembled WGS sequence"/>
</dbReference>
<feature type="non-terminal residue" evidence="1">
    <location>
        <position position="185"/>
    </location>
</feature>
<dbReference type="Gene3D" id="2.40.70.10">
    <property type="entry name" value="Acid Proteases"/>
    <property type="match status" value="1"/>
</dbReference>
<keyword evidence="2" id="KW-1185">Reference proteome</keyword>
<accession>G4Z0V7</accession>
<dbReference type="RefSeq" id="XP_009518670.1">
    <property type="nucleotide sequence ID" value="XM_009520375.1"/>
</dbReference>
<dbReference type="GeneID" id="20655508"/>
<organism evidence="1 2">
    <name type="scientific">Phytophthora sojae (strain P6497)</name>
    <name type="common">Soybean stem and root rot agent</name>
    <name type="synonym">Phytophthora megasperma f. sp. glycines</name>
    <dbReference type="NCBI Taxonomy" id="1094619"/>
    <lineage>
        <taxon>Eukaryota</taxon>
        <taxon>Sar</taxon>
        <taxon>Stramenopiles</taxon>
        <taxon>Oomycota</taxon>
        <taxon>Peronosporomycetes</taxon>
        <taxon>Peronosporales</taxon>
        <taxon>Peronosporaceae</taxon>
        <taxon>Phytophthora</taxon>
    </lineage>
</organism>
<evidence type="ECO:0000313" key="2">
    <source>
        <dbReference type="Proteomes" id="UP000002640"/>
    </source>
</evidence>
<dbReference type="KEGG" id="psoj:PHYSODRAFT_482493"/>
<dbReference type="CDD" id="cd00303">
    <property type="entry name" value="retropepsin_like"/>
    <property type="match status" value="1"/>
</dbReference>
<dbReference type="SMR" id="G4Z0V7"/>
<proteinExistence type="predicted"/>
<dbReference type="InParanoid" id="G4Z0V7"/>
<name>G4Z0V7_PHYSP</name>
<gene>
    <name evidence="1" type="ORF">PHYSODRAFT_482493</name>
</gene>
<sequence>MEFEDKKSSTTNSEDSFALPREYCCLLHTNSTVQCTRDDLFLTNSNFIDSGATINAVSPEFCQRSQLEDRIGDHGVEIPITLANKQEMKVRKRTLRLHLFIDSFDPYVGEFLVLSVPENQDILLGMPWLKAVNPDIDWIEETIKPRQNSCGKYFQQGFYSVTSGETKFITSKQFKRLLRKPEKLD</sequence>
<dbReference type="AlphaFoldDB" id="G4Z0V7"/>
<dbReference type="EMBL" id="JH159152">
    <property type="protein sequence ID" value="EGZ23382.1"/>
    <property type="molecule type" value="Genomic_DNA"/>
</dbReference>
<dbReference type="SUPFAM" id="SSF50630">
    <property type="entry name" value="Acid proteases"/>
    <property type="match status" value="1"/>
</dbReference>
<dbReference type="InterPro" id="IPR021109">
    <property type="entry name" value="Peptidase_aspartic_dom_sf"/>
</dbReference>
<evidence type="ECO:0000313" key="1">
    <source>
        <dbReference type="EMBL" id="EGZ23382.1"/>
    </source>
</evidence>
<protein>
    <submittedName>
        <fullName evidence="1">Uncharacterized protein</fullName>
    </submittedName>
</protein>
<reference evidence="1 2" key="1">
    <citation type="journal article" date="2006" name="Science">
        <title>Phytophthora genome sequences uncover evolutionary origins and mechanisms of pathogenesis.</title>
        <authorList>
            <person name="Tyler B.M."/>
            <person name="Tripathy S."/>
            <person name="Zhang X."/>
            <person name="Dehal P."/>
            <person name="Jiang R.H."/>
            <person name="Aerts A."/>
            <person name="Arredondo F.D."/>
            <person name="Baxter L."/>
            <person name="Bensasson D."/>
            <person name="Beynon J.L."/>
            <person name="Chapman J."/>
            <person name="Damasceno C.M."/>
            <person name="Dorrance A.E."/>
            <person name="Dou D."/>
            <person name="Dickerman A.W."/>
            <person name="Dubchak I.L."/>
            <person name="Garbelotto M."/>
            <person name="Gijzen M."/>
            <person name="Gordon S.G."/>
            <person name="Govers F."/>
            <person name="Grunwald N.J."/>
            <person name="Huang W."/>
            <person name="Ivors K.L."/>
            <person name="Jones R.W."/>
            <person name="Kamoun S."/>
            <person name="Krampis K."/>
            <person name="Lamour K.H."/>
            <person name="Lee M.K."/>
            <person name="McDonald W.H."/>
            <person name="Medina M."/>
            <person name="Meijer H.J."/>
            <person name="Nordberg E.K."/>
            <person name="Maclean D.J."/>
            <person name="Ospina-Giraldo M.D."/>
            <person name="Morris P.F."/>
            <person name="Phuntumart V."/>
            <person name="Putnam N.H."/>
            <person name="Rash S."/>
            <person name="Rose J.K."/>
            <person name="Sakihama Y."/>
            <person name="Salamov A.A."/>
            <person name="Savidor A."/>
            <person name="Scheuring C.F."/>
            <person name="Smith B.M."/>
            <person name="Sobral B.W."/>
            <person name="Terry A."/>
            <person name="Torto-Alalibo T.A."/>
            <person name="Win J."/>
            <person name="Xu Z."/>
            <person name="Zhang H."/>
            <person name="Grigoriev I.V."/>
            <person name="Rokhsar D.S."/>
            <person name="Boore J.L."/>
        </authorList>
    </citation>
    <scope>NUCLEOTIDE SEQUENCE [LARGE SCALE GENOMIC DNA]</scope>
    <source>
        <strain evidence="1 2">P6497</strain>
    </source>
</reference>